<comment type="caution">
    <text evidence="1">The sequence shown here is derived from an EMBL/GenBank/DDBJ whole genome shotgun (WGS) entry which is preliminary data.</text>
</comment>
<reference evidence="2" key="1">
    <citation type="journal article" date="2019" name="Int. J. Syst. Evol. Microbiol.">
        <title>The Global Catalogue of Microorganisms (GCM) 10K type strain sequencing project: providing services to taxonomists for standard genome sequencing and annotation.</title>
        <authorList>
            <consortium name="The Broad Institute Genomics Platform"/>
            <consortium name="The Broad Institute Genome Sequencing Center for Infectious Disease"/>
            <person name="Wu L."/>
            <person name="Ma J."/>
        </authorList>
    </citation>
    <scope>NUCLEOTIDE SEQUENCE [LARGE SCALE GENOMIC DNA]</scope>
    <source>
        <strain evidence="2">CGMCC 1.12449</strain>
    </source>
</reference>
<organism evidence="1 2">
    <name type="scientific">Sphingorhabdus buctiana</name>
    <dbReference type="NCBI Taxonomy" id="1508805"/>
    <lineage>
        <taxon>Bacteria</taxon>
        <taxon>Pseudomonadati</taxon>
        <taxon>Pseudomonadota</taxon>
        <taxon>Alphaproteobacteria</taxon>
        <taxon>Sphingomonadales</taxon>
        <taxon>Sphingomonadaceae</taxon>
        <taxon>Sphingorhabdus</taxon>
    </lineage>
</organism>
<name>A0ABW4MD60_9SPHN</name>
<sequence>MPELKPYERLAIAYADKDIAGMLALLLMLDSKLLEVLRKGQEPLLAQMRIVWWREQFGKSVSDRARGEPLLQQLSEAEANKPELRIGHHATQLAEGWEILAAAGDDAEQQDWETHSRLRASAIFGAYAEWQDASEQNKQKAIESGYDWATSISGRRYSRKFAPSGMKPLDLLALGARLDNETSTLKRISGASRLALLALTGL</sequence>
<evidence type="ECO:0008006" key="3">
    <source>
        <dbReference type="Google" id="ProtNLM"/>
    </source>
</evidence>
<accession>A0ABW4MD60</accession>
<evidence type="ECO:0000313" key="2">
    <source>
        <dbReference type="Proteomes" id="UP001597215"/>
    </source>
</evidence>
<dbReference type="RefSeq" id="WP_381512179.1">
    <property type="nucleotide sequence ID" value="NZ_JBHUEL010000004.1"/>
</dbReference>
<keyword evidence="2" id="KW-1185">Reference proteome</keyword>
<evidence type="ECO:0000313" key="1">
    <source>
        <dbReference type="EMBL" id="MFD1766270.1"/>
    </source>
</evidence>
<proteinExistence type="predicted"/>
<gene>
    <name evidence="1" type="ORF">ACFSAG_05380</name>
</gene>
<protein>
    <recommendedName>
        <fullName evidence="3">Phytoene synthase</fullName>
    </recommendedName>
</protein>
<dbReference type="Proteomes" id="UP001597215">
    <property type="component" value="Unassembled WGS sequence"/>
</dbReference>
<dbReference type="EMBL" id="JBHUEL010000004">
    <property type="protein sequence ID" value="MFD1766270.1"/>
    <property type="molecule type" value="Genomic_DNA"/>
</dbReference>